<keyword evidence="1" id="KW-0175">Coiled coil</keyword>
<dbReference type="PANTHER" id="PTHR21533:SF19">
    <property type="entry name" value="LEUCINE-RICH PROTEIN"/>
    <property type="match status" value="1"/>
</dbReference>
<dbReference type="Pfam" id="PF14645">
    <property type="entry name" value="Chibby"/>
    <property type="match status" value="1"/>
</dbReference>
<protein>
    <submittedName>
        <fullName evidence="2">Chibby</fullName>
    </submittedName>
</protein>
<evidence type="ECO:0000313" key="2">
    <source>
        <dbReference type="EMBL" id="ANN83894.1"/>
    </source>
</evidence>
<accession>A0A193GS62</accession>
<dbReference type="OrthoDB" id="2145765at2759"/>
<dbReference type="AlphaFoldDB" id="A0A193GS62"/>
<evidence type="ECO:0000256" key="1">
    <source>
        <dbReference type="SAM" id="Coils"/>
    </source>
</evidence>
<dbReference type="EMBL" id="KU512207">
    <property type="protein sequence ID" value="ANN83894.1"/>
    <property type="molecule type" value="mRNA"/>
</dbReference>
<reference evidence="2" key="1">
    <citation type="journal article" date="2016" name="J. Cell Biol.">
        <title>Distinct mechanisms eliminate mother and daughter centrioles in meiosis of starfish oocytes.</title>
        <authorList>
            <person name="Borrego-Pinto J."/>
            <person name="Somogyi K."/>
            <person name="Karreman M.A."/>
            <person name="Konig J."/>
            <person name="Muller-Reichert T."/>
            <person name="Bettencourt-Dias M."/>
            <person name="Gonczy P."/>
            <person name="Schwab Y."/>
            <person name="Lenart P."/>
        </authorList>
    </citation>
    <scope>NUCLEOTIDE SEQUENCE</scope>
    <source>
        <strain evidence="2">C34902_g2_i1</strain>
    </source>
</reference>
<proteinExistence type="evidence at transcript level"/>
<dbReference type="PANTHER" id="PTHR21533">
    <property type="entry name" value="LEUCINE-RICH PROTEIN"/>
    <property type="match status" value="1"/>
</dbReference>
<dbReference type="CDD" id="cd07429">
    <property type="entry name" value="Cby_like"/>
    <property type="match status" value="1"/>
</dbReference>
<feature type="coiled-coil region" evidence="1">
    <location>
        <begin position="78"/>
        <end position="119"/>
    </location>
</feature>
<name>A0A193GS62_PATMI</name>
<dbReference type="InterPro" id="IPR028118">
    <property type="entry name" value="Chibby_fam"/>
</dbReference>
<organism evidence="2">
    <name type="scientific">Patiria miniata</name>
    <name type="common">Bat star</name>
    <name type="synonym">Asterina miniata</name>
    <dbReference type="NCBI Taxonomy" id="46514"/>
    <lineage>
        <taxon>Eukaryota</taxon>
        <taxon>Metazoa</taxon>
        <taxon>Echinodermata</taxon>
        <taxon>Eleutherozoa</taxon>
        <taxon>Asterozoa</taxon>
        <taxon>Asteroidea</taxon>
        <taxon>Valvatacea</taxon>
        <taxon>Valvatida</taxon>
        <taxon>Asterinidae</taxon>
        <taxon>Patiria</taxon>
    </lineage>
</organism>
<sequence length="134" mass="15162">MPLLPSNKFNTKKTPPRRSLSLNNLNKLESSIREEEYGADYGQPAMRIAGQVIKFDSENGIWISETSGSSGGVSQREFIKLRKQNESLAEENNLLKLKIEMLLDMLAETTAEKQVLERDVGQYGSRSQRSSKKR</sequence>